<name>A0A518RHU8_9SPHN</name>
<protein>
    <recommendedName>
        <fullName evidence="3">HEPN domain-containing protein</fullName>
    </recommendedName>
</protein>
<evidence type="ECO:0000313" key="2">
    <source>
        <dbReference type="Proteomes" id="UP000318055"/>
    </source>
</evidence>
<keyword evidence="2" id="KW-1185">Reference proteome</keyword>
<dbReference type="Proteomes" id="UP000318055">
    <property type="component" value="Chromosome"/>
</dbReference>
<reference evidence="1 2" key="1">
    <citation type="submission" date="2019-07" db="EMBL/GenBank/DDBJ databases">
        <title>Sphingomonas alkalisoli sp. nov., isolated from rhizosphere soil of Suaedae salsa.</title>
        <authorList>
            <person name="Zhang H."/>
            <person name="Xu L."/>
            <person name="Zhang J.-X."/>
            <person name="Sun J.-Q."/>
        </authorList>
    </citation>
    <scope>NUCLEOTIDE SEQUENCE [LARGE SCALE GENOMIC DNA]</scope>
    <source>
        <strain evidence="1 2">XS-10</strain>
    </source>
</reference>
<evidence type="ECO:0008006" key="3">
    <source>
        <dbReference type="Google" id="ProtNLM"/>
    </source>
</evidence>
<organism evidence="1 2">
    <name type="scientific">Sphingomonas suaedae</name>
    <dbReference type="NCBI Taxonomy" id="2599297"/>
    <lineage>
        <taxon>Bacteria</taxon>
        <taxon>Pseudomonadati</taxon>
        <taxon>Pseudomonadota</taxon>
        <taxon>Alphaproteobacteria</taxon>
        <taxon>Sphingomonadales</taxon>
        <taxon>Sphingomonadaceae</taxon>
        <taxon>Sphingomonas</taxon>
    </lineage>
</organism>
<proteinExistence type="predicted"/>
<gene>
    <name evidence="1" type="ORF">FPZ54_14065</name>
</gene>
<sequence>MPLVDQMFQHGRHYHECALRCLELRGDGQTFLFPPALVLLAFVVEIYLKSLLAAEGKTGKDLHGHHHGDLYGRLSAETQAAIAERYQQRHGKTLADDLPGYADLFVKHRYAYELEGSHETDMSGVAQLASSLYEVVTEIRSDLIQSGLVHDRITAQNQGIPIIIGS</sequence>
<evidence type="ECO:0000313" key="1">
    <source>
        <dbReference type="EMBL" id="QDX27015.1"/>
    </source>
</evidence>
<accession>A0A518RHU8</accession>
<dbReference type="KEGG" id="ssua:FPZ54_14065"/>
<dbReference type="OrthoDB" id="7596166at2"/>
<dbReference type="AlphaFoldDB" id="A0A518RHU8"/>
<dbReference type="EMBL" id="CP042239">
    <property type="protein sequence ID" value="QDX27015.1"/>
    <property type="molecule type" value="Genomic_DNA"/>
</dbReference>